<comment type="caution">
    <text evidence="23">The sequence shown here is derived from an EMBL/GenBank/DDBJ whole genome shotgun (WGS) entry which is preliminary data.</text>
</comment>
<keyword evidence="24" id="KW-1185">Reference proteome</keyword>
<dbReference type="Proteomes" id="UP000217199">
    <property type="component" value="Unassembled WGS sequence"/>
</dbReference>
<feature type="region of interest" description="Disordered" evidence="21">
    <location>
        <begin position="198"/>
        <end position="220"/>
    </location>
</feature>
<keyword evidence="7" id="KW-0479">Metal-binding</keyword>
<evidence type="ECO:0000256" key="7">
    <source>
        <dbReference type="ARBA" id="ARBA00022723"/>
    </source>
</evidence>
<name>A0A286UAL2_9AGAM</name>
<dbReference type="STRING" id="2282107.A0A286UAL2"/>
<protein>
    <submittedName>
        <fullName evidence="23">Retrotransposon unclassified</fullName>
    </submittedName>
</protein>
<keyword evidence="15" id="KW-0695">RNA-directed DNA polymerase</keyword>
<dbReference type="GO" id="GO:0032196">
    <property type="term" value="P:transposition"/>
    <property type="evidence" value="ECO:0007669"/>
    <property type="project" value="UniProtKB-KW"/>
</dbReference>
<evidence type="ECO:0000256" key="1">
    <source>
        <dbReference type="ARBA" id="ARBA00002180"/>
    </source>
</evidence>
<evidence type="ECO:0000256" key="17">
    <source>
        <dbReference type="ARBA" id="ARBA00023113"/>
    </source>
</evidence>
<dbReference type="GO" id="GO:0015074">
    <property type="term" value="P:DNA integration"/>
    <property type="evidence" value="ECO:0007669"/>
    <property type="project" value="UniProtKB-KW"/>
</dbReference>
<keyword evidence="6" id="KW-0540">Nuclease</keyword>
<dbReference type="OrthoDB" id="3243429at2759"/>
<dbReference type="GO" id="GO:0006508">
    <property type="term" value="P:proteolysis"/>
    <property type="evidence" value="ECO:0007669"/>
    <property type="project" value="UniProtKB-KW"/>
</dbReference>
<dbReference type="InterPro" id="IPR054722">
    <property type="entry name" value="PolX-like_BBD"/>
</dbReference>
<evidence type="ECO:0000256" key="15">
    <source>
        <dbReference type="ARBA" id="ARBA00022918"/>
    </source>
</evidence>
<evidence type="ECO:0000313" key="24">
    <source>
        <dbReference type="Proteomes" id="UP000217199"/>
    </source>
</evidence>
<keyword evidence="14" id="KW-0229">DNA integration</keyword>
<dbReference type="GO" id="GO:0003887">
    <property type="term" value="F:DNA-directed DNA polymerase activity"/>
    <property type="evidence" value="ECO:0007669"/>
    <property type="project" value="UniProtKB-KW"/>
</dbReference>
<evidence type="ECO:0000256" key="2">
    <source>
        <dbReference type="ARBA" id="ARBA00022578"/>
    </source>
</evidence>
<evidence type="ECO:0000256" key="20">
    <source>
        <dbReference type="ARBA" id="ARBA00049244"/>
    </source>
</evidence>
<evidence type="ECO:0000256" key="16">
    <source>
        <dbReference type="ARBA" id="ARBA00022932"/>
    </source>
</evidence>
<evidence type="ECO:0000256" key="5">
    <source>
        <dbReference type="ARBA" id="ARBA00022695"/>
    </source>
</evidence>
<dbReference type="Pfam" id="PF00665">
    <property type="entry name" value="rve"/>
    <property type="match status" value="1"/>
</dbReference>
<gene>
    <name evidence="23" type="ORF">PNOK_0820500</name>
</gene>
<dbReference type="PANTHER" id="PTHR42648:SF11">
    <property type="entry name" value="TRANSPOSON TY4-P GAG-POL POLYPROTEIN"/>
    <property type="match status" value="1"/>
</dbReference>
<keyword evidence="4" id="KW-0645">Protease</keyword>
<dbReference type="GO" id="GO:0005524">
    <property type="term" value="F:ATP binding"/>
    <property type="evidence" value="ECO:0007669"/>
    <property type="project" value="UniProtKB-KW"/>
</dbReference>
<dbReference type="Pfam" id="PF22936">
    <property type="entry name" value="Pol_BBD"/>
    <property type="match status" value="1"/>
</dbReference>
<evidence type="ECO:0000256" key="21">
    <source>
        <dbReference type="SAM" id="MobiDB-lite"/>
    </source>
</evidence>
<dbReference type="InParanoid" id="A0A286UAL2"/>
<proteinExistence type="predicted"/>
<evidence type="ECO:0000313" key="23">
    <source>
        <dbReference type="EMBL" id="PAV16585.1"/>
    </source>
</evidence>
<keyword evidence="3" id="KW-1188">Viral release from host cell</keyword>
<feature type="region of interest" description="Disordered" evidence="21">
    <location>
        <begin position="569"/>
        <end position="618"/>
    </location>
</feature>
<comment type="catalytic activity">
    <reaction evidence="20">
        <text>DNA(n) + a 2'-deoxyribonucleoside 5'-triphosphate = DNA(n+1) + diphosphate</text>
        <dbReference type="Rhea" id="RHEA:22508"/>
        <dbReference type="Rhea" id="RHEA-COMP:17339"/>
        <dbReference type="Rhea" id="RHEA-COMP:17340"/>
        <dbReference type="ChEBI" id="CHEBI:33019"/>
        <dbReference type="ChEBI" id="CHEBI:61560"/>
        <dbReference type="ChEBI" id="CHEBI:173112"/>
        <dbReference type="EC" id="2.7.7.7"/>
    </reaction>
</comment>
<dbReference type="GO" id="GO:0005634">
    <property type="term" value="C:nucleus"/>
    <property type="evidence" value="ECO:0007669"/>
    <property type="project" value="UniProtKB-ARBA"/>
</dbReference>
<evidence type="ECO:0000256" key="19">
    <source>
        <dbReference type="ARBA" id="ARBA00048173"/>
    </source>
</evidence>
<keyword evidence="17" id="KW-0917">Virion maturation</keyword>
<feature type="compositionally biased region" description="Low complexity" evidence="21">
    <location>
        <begin position="581"/>
        <end position="601"/>
    </location>
</feature>
<accession>A0A286UAL2</accession>
<evidence type="ECO:0000256" key="13">
    <source>
        <dbReference type="ARBA" id="ARBA00022884"/>
    </source>
</evidence>
<sequence>MNLWRILDGKESTPDKAADLAVENEQRIHFTAELSKEHPSAMWTALKNAYRQKKPAQCFNAYKKLFSMQKTDDESLTQFASHIKASLIDIQALRDSRFTLESLDDELASMALLKGLPTEKYSNLRTSLFMTTKLLMSDLVQALALEEANTNQSTSDLAQRAFVKPSSTKASKASKQCTFCGRNSHKLSQCFDMKNTSKKRKEELKNNKKKGKQEEAKAVEDATAEFAGNTSTSDFTNPYSPLLLSASADWITDTVKLANNTTIYSVGIGSVKFQAVVNGKRGCLLEFHRVLHVPALKNNLLTRIDAYHYWITFIDDASRYWTVAPLKHKSDAFAAFKVFKALAENQLNARIKVLHDDKGGEYMSKEWEELCTTSGIKRMHTLRAEPYQNGVAERANRTIKEGITTMLNEAGLPPSFWWDAVSTFTHIHNRSPTSALQNSTPYELWFKKKPDVSYFRVFGYTAYVHIKSDQRKQLESHTHKCVFIGYPSNFKGWRFFNPDTRKEVISNSAVFDERAHSESSKTNVDLHVPGLTEFVDPVRESSELHLPELPVISQTSQNPQNAPQIQNIQSAPFTPNQSPHSSLTQHPTTPQTPVTPLQLPSTPAPPTPQLPPRRSKRAKTTLVPFWDASDEQDTELAKIESSGLSEAEIAQLIYTGVEDFALSAACRTEFLTFEEAYEHAKAARCSSIDSSCT</sequence>
<dbReference type="InterPro" id="IPR001584">
    <property type="entry name" value="Integrase_cat-core"/>
</dbReference>
<dbReference type="Pfam" id="PF14223">
    <property type="entry name" value="Retrotran_gag_2"/>
    <property type="match status" value="1"/>
</dbReference>
<dbReference type="InterPro" id="IPR036397">
    <property type="entry name" value="RNaseH_sf"/>
</dbReference>
<keyword evidence="16" id="KW-0808">Transferase</keyword>
<evidence type="ECO:0000256" key="10">
    <source>
        <dbReference type="ARBA" id="ARBA00022801"/>
    </source>
</evidence>
<dbReference type="GO" id="GO:0004519">
    <property type="term" value="F:endonuclease activity"/>
    <property type="evidence" value="ECO:0007669"/>
    <property type="project" value="UniProtKB-KW"/>
</dbReference>
<dbReference type="InterPro" id="IPR039537">
    <property type="entry name" value="Retrotran_Ty1/copia-like"/>
</dbReference>
<evidence type="ECO:0000256" key="11">
    <source>
        <dbReference type="ARBA" id="ARBA00022840"/>
    </source>
</evidence>
<dbReference type="GO" id="GO:0046872">
    <property type="term" value="F:metal ion binding"/>
    <property type="evidence" value="ECO:0007669"/>
    <property type="project" value="UniProtKB-KW"/>
</dbReference>
<evidence type="ECO:0000256" key="14">
    <source>
        <dbReference type="ARBA" id="ARBA00022908"/>
    </source>
</evidence>
<dbReference type="GO" id="GO:0003723">
    <property type="term" value="F:RNA binding"/>
    <property type="evidence" value="ECO:0007669"/>
    <property type="project" value="UniProtKB-KW"/>
</dbReference>
<keyword evidence="2" id="KW-0815">Transposition</keyword>
<dbReference type="InterPro" id="IPR012337">
    <property type="entry name" value="RNaseH-like_sf"/>
</dbReference>
<keyword evidence="18" id="KW-0233">DNA recombination</keyword>
<evidence type="ECO:0000256" key="8">
    <source>
        <dbReference type="ARBA" id="ARBA00022741"/>
    </source>
</evidence>
<evidence type="ECO:0000256" key="4">
    <source>
        <dbReference type="ARBA" id="ARBA00022670"/>
    </source>
</evidence>
<evidence type="ECO:0000256" key="9">
    <source>
        <dbReference type="ARBA" id="ARBA00022759"/>
    </source>
</evidence>
<dbReference type="EMBL" id="NBII01000008">
    <property type="protein sequence ID" value="PAV16585.1"/>
    <property type="molecule type" value="Genomic_DNA"/>
</dbReference>
<reference evidence="23 24" key="1">
    <citation type="journal article" date="2017" name="Mol. Ecol.">
        <title>Comparative and population genomic landscape of Phellinus noxius: A hypervariable fungus causing root rot in trees.</title>
        <authorList>
            <person name="Chung C.L."/>
            <person name="Lee T.J."/>
            <person name="Akiba M."/>
            <person name="Lee H.H."/>
            <person name="Kuo T.H."/>
            <person name="Liu D."/>
            <person name="Ke H.M."/>
            <person name="Yokoi T."/>
            <person name="Roa M.B."/>
            <person name="Lu M.J."/>
            <person name="Chang Y.Y."/>
            <person name="Ann P.J."/>
            <person name="Tsai J.N."/>
            <person name="Chen C.Y."/>
            <person name="Tzean S.S."/>
            <person name="Ota Y."/>
            <person name="Hattori T."/>
            <person name="Sahashi N."/>
            <person name="Liou R.F."/>
            <person name="Kikuchi T."/>
            <person name="Tsai I.J."/>
        </authorList>
    </citation>
    <scope>NUCLEOTIDE SEQUENCE [LARGE SCALE GENOMIC DNA]</scope>
    <source>
        <strain evidence="23 24">FFPRI411160</strain>
    </source>
</reference>
<keyword evidence="9" id="KW-0255">Endonuclease</keyword>
<comment type="catalytic activity">
    <reaction evidence="19">
        <text>DNA(n) + a 2'-deoxyribonucleoside 5'-triphosphate = DNA(n+1) + diphosphate</text>
        <dbReference type="Rhea" id="RHEA:22508"/>
        <dbReference type="Rhea" id="RHEA-COMP:17339"/>
        <dbReference type="Rhea" id="RHEA-COMP:17340"/>
        <dbReference type="ChEBI" id="CHEBI:33019"/>
        <dbReference type="ChEBI" id="CHEBI:61560"/>
        <dbReference type="ChEBI" id="CHEBI:173112"/>
        <dbReference type="EC" id="2.7.7.49"/>
    </reaction>
</comment>
<keyword evidence="16" id="KW-0239">DNA-directed DNA polymerase</keyword>
<feature type="compositionally biased region" description="Basic and acidic residues" evidence="21">
    <location>
        <begin position="200"/>
        <end position="220"/>
    </location>
</feature>
<comment type="function">
    <text evidence="1">The aspartyl protease (PR) mediates the proteolytic cleavages of the Gag and Gag-Pol polyproteins after assembly of the VLP.</text>
</comment>
<keyword evidence="12" id="KW-0460">Magnesium</keyword>
<keyword evidence="5" id="KW-0548">Nucleotidyltransferase</keyword>
<feature type="compositionally biased region" description="Pro residues" evidence="21">
    <location>
        <begin position="602"/>
        <end position="611"/>
    </location>
</feature>
<keyword evidence="8" id="KW-0547">Nucleotide-binding</keyword>
<keyword evidence="13" id="KW-0694">RNA-binding</keyword>
<dbReference type="SUPFAM" id="SSF53098">
    <property type="entry name" value="Ribonuclease H-like"/>
    <property type="match status" value="1"/>
</dbReference>
<feature type="domain" description="Integrase catalytic" evidence="22">
    <location>
        <begin position="290"/>
        <end position="449"/>
    </location>
</feature>
<dbReference type="Pfam" id="PF25597">
    <property type="entry name" value="SH3_retrovirus"/>
    <property type="match status" value="1"/>
</dbReference>
<evidence type="ECO:0000256" key="3">
    <source>
        <dbReference type="ARBA" id="ARBA00022612"/>
    </source>
</evidence>
<evidence type="ECO:0000256" key="18">
    <source>
        <dbReference type="ARBA" id="ARBA00023172"/>
    </source>
</evidence>
<dbReference type="AlphaFoldDB" id="A0A286UAL2"/>
<dbReference type="GO" id="GO:0006310">
    <property type="term" value="P:DNA recombination"/>
    <property type="evidence" value="ECO:0007669"/>
    <property type="project" value="UniProtKB-KW"/>
</dbReference>
<dbReference type="GO" id="GO:0008233">
    <property type="term" value="F:peptidase activity"/>
    <property type="evidence" value="ECO:0007669"/>
    <property type="project" value="UniProtKB-KW"/>
</dbReference>
<keyword evidence="10" id="KW-0378">Hydrolase</keyword>
<evidence type="ECO:0000259" key="22">
    <source>
        <dbReference type="PROSITE" id="PS50994"/>
    </source>
</evidence>
<dbReference type="Gene3D" id="3.30.420.10">
    <property type="entry name" value="Ribonuclease H-like superfamily/Ribonuclease H"/>
    <property type="match status" value="1"/>
</dbReference>
<dbReference type="PROSITE" id="PS50994">
    <property type="entry name" value="INTEGRASE"/>
    <property type="match status" value="1"/>
</dbReference>
<organism evidence="23 24">
    <name type="scientific">Pyrrhoderma noxium</name>
    <dbReference type="NCBI Taxonomy" id="2282107"/>
    <lineage>
        <taxon>Eukaryota</taxon>
        <taxon>Fungi</taxon>
        <taxon>Dikarya</taxon>
        <taxon>Basidiomycota</taxon>
        <taxon>Agaricomycotina</taxon>
        <taxon>Agaricomycetes</taxon>
        <taxon>Hymenochaetales</taxon>
        <taxon>Hymenochaetaceae</taxon>
        <taxon>Pyrrhoderma</taxon>
    </lineage>
</organism>
<dbReference type="GO" id="GO:0003964">
    <property type="term" value="F:RNA-directed DNA polymerase activity"/>
    <property type="evidence" value="ECO:0007669"/>
    <property type="project" value="UniProtKB-KW"/>
</dbReference>
<keyword evidence="11" id="KW-0067">ATP-binding</keyword>
<dbReference type="InterPro" id="IPR057670">
    <property type="entry name" value="SH3_retrovirus"/>
</dbReference>
<evidence type="ECO:0000256" key="12">
    <source>
        <dbReference type="ARBA" id="ARBA00022842"/>
    </source>
</evidence>
<dbReference type="PANTHER" id="PTHR42648">
    <property type="entry name" value="TRANSPOSASE, PUTATIVE-RELATED"/>
    <property type="match status" value="1"/>
</dbReference>
<evidence type="ECO:0000256" key="6">
    <source>
        <dbReference type="ARBA" id="ARBA00022722"/>
    </source>
</evidence>